<sequence length="165" mass="18528">MREIVTYVEMTGSDQLARAEPAPGLALETLDRDSPLVVDLQVKIGSPYGWKCADRTDQQWVAWYAEHPDRLFRLLTFHGEPAGLVAYDLHPGDEVEIETFGLVPDFVGRGLGGHALTLALEQAWNLAPTVARVWLHTSSMDHPHALRNYHRRGLRTFKTEAGDRT</sequence>
<dbReference type="EMBL" id="BOMF01000001">
    <property type="protein sequence ID" value="GID42894.1"/>
    <property type="molecule type" value="Genomic_DNA"/>
</dbReference>
<reference evidence="2" key="1">
    <citation type="submission" date="2021-01" db="EMBL/GenBank/DDBJ databases">
        <title>Whole genome shotgun sequence of Actinoplanes capillaceus NBRC 16408.</title>
        <authorList>
            <person name="Komaki H."/>
            <person name="Tamura T."/>
        </authorList>
    </citation>
    <scope>NUCLEOTIDE SEQUENCE [LARGE SCALE GENOMIC DNA]</scope>
    <source>
        <strain evidence="2">NBRC 16408</strain>
    </source>
</reference>
<evidence type="ECO:0000259" key="1">
    <source>
        <dbReference type="PROSITE" id="PS51186"/>
    </source>
</evidence>
<protein>
    <submittedName>
        <fullName evidence="2">N-acetyltransferase</fullName>
    </submittedName>
</protein>
<accession>A0ABQ3W8I6</accession>
<evidence type="ECO:0000313" key="2">
    <source>
        <dbReference type="EMBL" id="GID42894.1"/>
    </source>
</evidence>
<dbReference type="Gene3D" id="3.40.630.30">
    <property type="match status" value="1"/>
</dbReference>
<dbReference type="InterPro" id="IPR000182">
    <property type="entry name" value="GNAT_dom"/>
</dbReference>
<comment type="caution">
    <text evidence="2">The sequence shown here is derived from an EMBL/GenBank/DDBJ whole genome shotgun (WGS) entry which is preliminary data.</text>
</comment>
<dbReference type="PROSITE" id="PS51186">
    <property type="entry name" value="GNAT"/>
    <property type="match status" value="1"/>
</dbReference>
<proteinExistence type="predicted"/>
<dbReference type="CDD" id="cd04301">
    <property type="entry name" value="NAT_SF"/>
    <property type="match status" value="1"/>
</dbReference>
<name>A0ABQ3W8I6_9ACTN</name>
<organism evidence="2">
    <name type="scientific">Actinoplanes campanulatus</name>
    <dbReference type="NCBI Taxonomy" id="113559"/>
    <lineage>
        <taxon>Bacteria</taxon>
        <taxon>Bacillati</taxon>
        <taxon>Actinomycetota</taxon>
        <taxon>Actinomycetes</taxon>
        <taxon>Micromonosporales</taxon>
        <taxon>Micromonosporaceae</taxon>
        <taxon>Actinoplanes</taxon>
    </lineage>
</organism>
<feature type="domain" description="N-acetyltransferase" evidence="1">
    <location>
        <begin position="25"/>
        <end position="165"/>
    </location>
</feature>
<dbReference type="Pfam" id="PF00583">
    <property type="entry name" value="Acetyltransf_1"/>
    <property type="match status" value="1"/>
</dbReference>
<dbReference type="RefSeq" id="WP_204293497.1">
    <property type="nucleotide sequence ID" value="NZ_BAAAGQ010000008.1"/>
</dbReference>
<dbReference type="SUPFAM" id="SSF55729">
    <property type="entry name" value="Acyl-CoA N-acyltransferases (Nat)"/>
    <property type="match status" value="1"/>
</dbReference>
<gene>
    <name evidence="2" type="ORF">Aca07nite_01690</name>
</gene>
<dbReference type="InterPro" id="IPR016181">
    <property type="entry name" value="Acyl_CoA_acyltransferase"/>
</dbReference>